<dbReference type="Proteomes" id="UP000002069">
    <property type="component" value="Chromosome"/>
</dbReference>
<organism evidence="1 2">
    <name type="scientific">Cronobacter turicensis (strain DSM 18703 / CCUG 55852 / LMG 23827 / z3032)</name>
    <dbReference type="NCBI Taxonomy" id="693216"/>
    <lineage>
        <taxon>Bacteria</taxon>
        <taxon>Pseudomonadati</taxon>
        <taxon>Pseudomonadota</taxon>
        <taxon>Gammaproteobacteria</taxon>
        <taxon>Enterobacterales</taxon>
        <taxon>Enterobacteriaceae</taxon>
        <taxon>Cronobacter</taxon>
    </lineage>
</organism>
<dbReference type="HOGENOM" id="CLU_2261927_0_0_6"/>
<sequence>MTSRRIPFVTNASRDYILLTQALDIFEPAIFGGKNKSERALKLAQVQYGEGPCIMDDIVSDKNIFRCRSKRVVKSFLDDNDLKNGDFIVIKKVAPYTYKILKG</sequence>
<reference evidence="1 2" key="1">
    <citation type="journal article" date="2010" name="J. Bacteriol.">
        <title>Complete Genome Sequence of Cronobacter turicensis LMG 23827, a foodborne pathogen causing deaths in neonates.</title>
        <authorList>
            <person name="Stephan R."/>
            <person name="Lehner A."/>
            <person name="Tischler P."/>
            <person name="Rattei T."/>
        </authorList>
    </citation>
    <scope>NUCLEOTIDE SEQUENCE [LARGE SCALE GENOMIC DNA]</scope>
    <source>
        <strain evidence="2">DSM 18703 / CCUG 55852 / LMG 23827 / z3032</strain>
    </source>
</reference>
<protein>
    <submittedName>
        <fullName evidence="1">Uncharacterized protein</fullName>
    </submittedName>
</protein>
<dbReference type="KEGG" id="ctu:CTU_17390"/>
<dbReference type="AlphaFoldDB" id="C9Y1P9"/>
<name>C9Y1P9_CROTZ</name>
<evidence type="ECO:0000313" key="2">
    <source>
        <dbReference type="Proteomes" id="UP000002069"/>
    </source>
</evidence>
<evidence type="ECO:0000313" key="1">
    <source>
        <dbReference type="EMBL" id="CBA30088.1"/>
    </source>
</evidence>
<reference evidence="2" key="2">
    <citation type="journal article" date="2011" name="J. Bacteriol.">
        <title>Complete genome sequence of Cronobacter turicensis LMG 23827, a food-borne pathogen causing deaths in neonates.</title>
        <authorList>
            <person name="Stephan R."/>
            <person name="Lehner A."/>
            <person name="Tischler P."/>
            <person name="Rattei T."/>
        </authorList>
    </citation>
    <scope>NUCLEOTIDE SEQUENCE [LARGE SCALE GENOMIC DNA]</scope>
    <source>
        <strain evidence="2">DSM 18703 / CCUG 55852 / LMG 23827 / z3032</strain>
    </source>
</reference>
<dbReference type="EMBL" id="FN543093">
    <property type="protein sequence ID" value="CBA30088.1"/>
    <property type="molecule type" value="Genomic_DNA"/>
</dbReference>
<gene>
    <name evidence="1" type="ordered locus">Ctu_17390</name>
</gene>
<accession>C9Y1P9</accession>
<proteinExistence type="predicted"/>
<keyword evidence="2" id="KW-1185">Reference proteome</keyword>